<evidence type="ECO:0000256" key="1">
    <source>
        <dbReference type="SAM" id="MobiDB-lite"/>
    </source>
</evidence>
<proteinExistence type="predicted"/>
<evidence type="ECO:0000313" key="2">
    <source>
        <dbReference type="EMBL" id="VDM71629.1"/>
    </source>
</evidence>
<sequence>MFLSPPHADHSNELLDNALSMHKTSIGSYQNGLTDAIQSMSLGLGELSTPLETFNLWDNRSKLSTPTRGSTSKGIVLPETPLRPEDDHPPVFSPNTQLVNTSAVSSPLPVNNSLNVTTPQRPMMPTCATCGVNARQVSLLHRFFFDATKVQKKCMTLLLPNFFEYFHFTFHSHARIQFLNLLSH</sequence>
<gene>
    <name evidence="2" type="ORF">SVUK_LOCUS6627</name>
</gene>
<dbReference type="Proteomes" id="UP000270094">
    <property type="component" value="Unassembled WGS sequence"/>
</dbReference>
<accession>A0A3P7IWV9</accession>
<dbReference type="OrthoDB" id="10351900at2759"/>
<organism evidence="2 3">
    <name type="scientific">Strongylus vulgaris</name>
    <name type="common">Blood worm</name>
    <dbReference type="NCBI Taxonomy" id="40348"/>
    <lineage>
        <taxon>Eukaryota</taxon>
        <taxon>Metazoa</taxon>
        <taxon>Ecdysozoa</taxon>
        <taxon>Nematoda</taxon>
        <taxon>Chromadorea</taxon>
        <taxon>Rhabditida</taxon>
        <taxon>Rhabditina</taxon>
        <taxon>Rhabditomorpha</taxon>
        <taxon>Strongyloidea</taxon>
        <taxon>Strongylidae</taxon>
        <taxon>Strongylus</taxon>
    </lineage>
</organism>
<name>A0A3P7IWV9_STRVU</name>
<protein>
    <submittedName>
        <fullName evidence="2">Uncharacterized protein</fullName>
    </submittedName>
</protein>
<dbReference type="AlphaFoldDB" id="A0A3P7IWV9"/>
<feature type="region of interest" description="Disordered" evidence="1">
    <location>
        <begin position="60"/>
        <end position="85"/>
    </location>
</feature>
<reference evidence="2 3" key="1">
    <citation type="submission" date="2018-11" db="EMBL/GenBank/DDBJ databases">
        <authorList>
            <consortium name="Pathogen Informatics"/>
        </authorList>
    </citation>
    <scope>NUCLEOTIDE SEQUENCE [LARGE SCALE GENOMIC DNA]</scope>
</reference>
<evidence type="ECO:0000313" key="3">
    <source>
        <dbReference type="Proteomes" id="UP000270094"/>
    </source>
</evidence>
<feature type="compositionally biased region" description="Polar residues" evidence="1">
    <location>
        <begin position="60"/>
        <end position="73"/>
    </location>
</feature>
<keyword evidence="3" id="KW-1185">Reference proteome</keyword>
<dbReference type="EMBL" id="UYYB01021327">
    <property type="protein sequence ID" value="VDM71629.1"/>
    <property type="molecule type" value="Genomic_DNA"/>
</dbReference>